<protein>
    <submittedName>
        <fullName evidence="1">Uncharacterized protein</fullName>
    </submittedName>
</protein>
<dbReference type="EMBL" id="BAMD01000020">
    <property type="protein sequence ID" value="GAF03265.1"/>
    <property type="molecule type" value="Genomic_DNA"/>
</dbReference>
<proteinExistence type="predicted"/>
<gene>
    <name evidence="1" type="ORF">JCM21142_41932</name>
</gene>
<dbReference type="Proteomes" id="UP000019402">
    <property type="component" value="Unassembled WGS sequence"/>
</dbReference>
<evidence type="ECO:0000313" key="2">
    <source>
        <dbReference type="Proteomes" id="UP000019402"/>
    </source>
</evidence>
<organism evidence="1 2">
    <name type="scientific">Saccharicrinis fermentans DSM 9555 = JCM 21142</name>
    <dbReference type="NCBI Taxonomy" id="869213"/>
    <lineage>
        <taxon>Bacteria</taxon>
        <taxon>Pseudomonadati</taxon>
        <taxon>Bacteroidota</taxon>
        <taxon>Bacteroidia</taxon>
        <taxon>Marinilabiliales</taxon>
        <taxon>Marinilabiliaceae</taxon>
        <taxon>Saccharicrinis</taxon>
    </lineage>
</organism>
<accession>W7XXR2</accession>
<evidence type="ECO:0000313" key="1">
    <source>
        <dbReference type="EMBL" id="GAF03265.1"/>
    </source>
</evidence>
<name>W7XXR2_9BACT</name>
<dbReference type="AlphaFoldDB" id="W7XXR2"/>
<comment type="caution">
    <text evidence="1">The sequence shown here is derived from an EMBL/GenBank/DDBJ whole genome shotgun (WGS) entry which is preliminary data.</text>
</comment>
<keyword evidence="2" id="KW-1185">Reference proteome</keyword>
<dbReference type="RefSeq" id="WP_027470342.1">
    <property type="nucleotide sequence ID" value="NZ_BAMD01000020.1"/>
</dbReference>
<reference evidence="1 2" key="1">
    <citation type="journal article" date="2014" name="Genome Announc.">
        <title>Draft Genome Sequence of Cytophaga fermentans JCM 21142T, a Facultative Anaerobe Isolated from Marine Mud.</title>
        <authorList>
            <person name="Starns D."/>
            <person name="Oshima K."/>
            <person name="Suda W."/>
            <person name="Iino T."/>
            <person name="Yuki M."/>
            <person name="Inoue J."/>
            <person name="Kitamura K."/>
            <person name="Iida T."/>
            <person name="Darby A."/>
            <person name="Hattori M."/>
            <person name="Ohkuma M."/>
        </authorList>
    </citation>
    <scope>NUCLEOTIDE SEQUENCE [LARGE SCALE GENOMIC DNA]</scope>
    <source>
        <strain evidence="1 2">JCM 21142</strain>
    </source>
</reference>
<sequence>MIRKAQNLGVEVKKEFGGEYQVFDCSSFVIQKYRYKLVWRLRKLENHSLAKWVYKMLKKKEYN</sequence>